<sequence>MQADLATYIDVWNTKLTQYLRSDTVTQPCERMRKVMAQAPVGDDAYGEDESVNRLQDACKQLFQVEDALFVSSGMMANRLAFMSQTVPGNEVITEYSYHVNFFDSAPMAAVAGVVMNPYRTDDGILRPENIEHALDSKQRYASFAQPKLVSIENSINGWAGKVFPFEILRNVYEVVQQRGLCLHLDGARLFNAHIATGIALHNYARYTDTLSVCFSKSLGAPYGSMLMGRKETISKARRYRLWLGGGVHQIGMQAAGAHYALEHNLKRLADDHQLTYYFAKRLREVPGIKLKGETVETNMVHFTLDPAVGDSEAFLQACAAQGLLLFPWLPSVIRAVIHGSVTRQKLDQAISIMQENLRNMRRAMCYAAVGNEAAGEDPTVNQLLEEVCALLGKDAAMFLPSGTMCNGIAYRVLCQRPGDLIILDRTAHPLQSASLIAGLVQAQPYVIDGIHGIFSTQQIEPVIAAPSVYNLARPRLVSIEQTTNLGGGAIWPLDTIEAVCQLAHRYDMKTHLDGARLLNAVAETKISAADYAQHFDSVWIDFSKCLGAPMGAVLAGTQAFINEAWYYKFQQGGAMHQAGILAAGCLYGLKYHVQKLSEIHLRTKQLAKLLSQLSFLDLNLEAVQTNIIIFEICHRYLSAFDFKQRLGEQGIRVLALDSKRIRMIMHLEISSSAIEVIFNAIHRLAGDLKS</sequence>
<dbReference type="Proteomes" id="UP000823405">
    <property type="component" value="Unassembled WGS sequence"/>
</dbReference>
<feature type="domain" description="Aromatic amino acid beta-eliminating lyase/threonine aldolase" evidence="5">
    <location>
        <begin position="20"/>
        <end position="303"/>
    </location>
</feature>
<dbReference type="Gene3D" id="3.90.1150.10">
    <property type="entry name" value="Aspartate Aminotransferase, domain 1"/>
    <property type="match status" value="2"/>
</dbReference>
<dbReference type="Pfam" id="PF01212">
    <property type="entry name" value="Beta_elim_lyase"/>
    <property type="match status" value="2"/>
</dbReference>
<dbReference type="InterPro" id="IPR015422">
    <property type="entry name" value="PyrdxlP-dep_Trfase_small"/>
</dbReference>
<dbReference type="InterPro" id="IPR015421">
    <property type="entry name" value="PyrdxlP-dep_Trfase_major"/>
</dbReference>
<gene>
    <name evidence="6" type="ORF">BGZ97_010126</name>
</gene>
<proteinExistence type="inferred from homology"/>
<dbReference type="NCBIfam" id="NF041359">
    <property type="entry name" value="GntG_guanitoxin"/>
    <property type="match status" value="2"/>
</dbReference>
<keyword evidence="4" id="KW-0456">Lyase</keyword>
<evidence type="ECO:0000256" key="3">
    <source>
        <dbReference type="ARBA" id="ARBA00022898"/>
    </source>
</evidence>
<protein>
    <recommendedName>
        <fullName evidence="5">Aromatic amino acid beta-eliminating lyase/threonine aldolase domain-containing protein</fullName>
    </recommendedName>
</protein>
<dbReference type="FunFam" id="3.40.640.10:FF:000030">
    <property type="entry name" value="Low-specificity L-threonine aldolase"/>
    <property type="match status" value="2"/>
</dbReference>
<dbReference type="InterPro" id="IPR001597">
    <property type="entry name" value="ArAA_b-elim_lyase/Thr_aldolase"/>
</dbReference>
<keyword evidence="3" id="KW-0663">Pyridoxal phosphate</keyword>
<evidence type="ECO:0000313" key="6">
    <source>
        <dbReference type="EMBL" id="KAG0321828.1"/>
    </source>
</evidence>
<accession>A0A9P6RMF9</accession>
<evidence type="ECO:0000256" key="2">
    <source>
        <dbReference type="ARBA" id="ARBA00006966"/>
    </source>
</evidence>
<comment type="cofactor">
    <cofactor evidence="1">
        <name>pyridoxal 5'-phosphate</name>
        <dbReference type="ChEBI" id="CHEBI:597326"/>
    </cofactor>
</comment>
<evidence type="ECO:0000313" key="7">
    <source>
        <dbReference type="Proteomes" id="UP000823405"/>
    </source>
</evidence>
<dbReference type="Gene3D" id="3.40.640.10">
    <property type="entry name" value="Type I PLP-dependent aspartate aminotransferase-like (Major domain)"/>
    <property type="match status" value="2"/>
</dbReference>
<dbReference type="InterPro" id="IPR023603">
    <property type="entry name" value="Low_specificity_L-TA-like"/>
</dbReference>
<comment type="caution">
    <text evidence="6">The sequence shown here is derived from an EMBL/GenBank/DDBJ whole genome shotgun (WGS) entry which is preliminary data.</text>
</comment>
<comment type="similarity">
    <text evidence="2">Belongs to the threonine aldolase family.</text>
</comment>
<dbReference type="SUPFAM" id="SSF53383">
    <property type="entry name" value="PLP-dependent transferases"/>
    <property type="match status" value="2"/>
</dbReference>
<evidence type="ECO:0000256" key="4">
    <source>
        <dbReference type="ARBA" id="ARBA00023239"/>
    </source>
</evidence>
<dbReference type="AlphaFoldDB" id="A0A9P6RMF9"/>
<name>A0A9P6RMF9_9FUNG</name>
<keyword evidence="7" id="KW-1185">Reference proteome</keyword>
<feature type="domain" description="Aromatic amino acid beta-eliminating lyase/threonine aldolase" evidence="5">
    <location>
        <begin position="359"/>
        <end position="631"/>
    </location>
</feature>
<dbReference type="GO" id="GO:0006567">
    <property type="term" value="P:L-threonine catabolic process"/>
    <property type="evidence" value="ECO:0007669"/>
    <property type="project" value="TreeGrafter"/>
</dbReference>
<dbReference type="GO" id="GO:0005829">
    <property type="term" value="C:cytosol"/>
    <property type="evidence" value="ECO:0007669"/>
    <property type="project" value="TreeGrafter"/>
</dbReference>
<evidence type="ECO:0000259" key="5">
    <source>
        <dbReference type="Pfam" id="PF01212"/>
    </source>
</evidence>
<dbReference type="PANTHER" id="PTHR48097">
    <property type="entry name" value="L-THREONINE ALDOLASE-RELATED"/>
    <property type="match status" value="1"/>
</dbReference>
<dbReference type="EMBL" id="JAAAIN010000051">
    <property type="protein sequence ID" value="KAG0321828.1"/>
    <property type="molecule type" value="Genomic_DNA"/>
</dbReference>
<organism evidence="6 7">
    <name type="scientific">Linnemannia gamsii</name>
    <dbReference type="NCBI Taxonomy" id="64522"/>
    <lineage>
        <taxon>Eukaryota</taxon>
        <taxon>Fungi</taxon>
        <taxon>Fungi incertae sedis</taxon>
        <taxon>Mucoromycota</taxon>
        <taxon>Mortierellomycotina</taxon>
        <taxon>Mortierellomycetes</taxon>
        <taxon>Mortierellales</taxon>
        <taxon>Mortierellaceae</taxon>
        <taxon>Linnemannia</taxon>
    </lineage>
</organism>
<reference evidence="6" key="1">
    <citation type="journal article" date="2020" name="Fungal Divers.">
        <title>Resolving the Mortierellaceae phylogeny through synthesis of multi-gene phylogenetics and phylogenomics.</title>
        <authorList>
            <person name="Vandepol N."/>
            <person name="Liber J."/>
            <person name="Desiro A."/>
            <person name="Na H."/>
            <person name="Kennedy M."/>
            <person name="Barry K."/>
            <person name="Grigoriev I.V."/>
            <person name="Miller A.N."/>
            <person name="O'Donnell K."/>
            <person name="Stajich J.E."/>
            <person name="Bonito G."/>
        </authorList>
    </citation>
    <scope>NUCLEOTIDE SEQUENCE</scope>
    <source>
        <strain evidence="6">NVP60</strain>
    </source>
</reference>
<dbReference type="OrthoDB" id="10261951at2759"/>
<dbReference type="InterPro" id="IPR015424">
    <property type="entry name" value="PyrdxlP-dep_Trfase"/>
</dbReference>
<dbReference type="GO" id="GO:0008732">
    <property type="term" value="F:L-allo-threonine aldolase activity"/>
    <property type="evidence" value="ECO:0007669"/>
    <property type="project" value="TreeGrafter"/>
</dbReference>
<evidence type="ECO:0000256" key="1">
    <source>
        <dbReference type="ARBA" id="ARBA00001933"/>
    </source>
</evidence>
<dbReference type="GO" id="GO:0006545">
    <property type="term" value="P:glycine biosynthetic process"/>
    <property type="evidence" value="ECO:0007669"/>
    <property type="project" value="TreeGrafter"/>
</dbReference>
<dbReference type="PANTHER" id="PTHR48097:SF9">
    <property type="entry name" value="L-THREONINE ALDOLASE"/>
    <property type="match status" value="1"/>
</dbReference>